<comment type="caution">
    <text evidence="1">The sequence shown here is derived from an EMBL/GenBank/DDBJ whole genome shotgun (WGS) entry which is preliminary data.</text>
</comment>
<gene>
    <name evidence="1" type="ORF">L3X38_020461</name>
</gene>
<organism evidence="1 2">
    <name type="scientific">Prunus dulcis</name>
    <name type="common">Almond</name>
    <name type="synonym">Amygdalus dulcis</name>
    <dbReference type="NCBI Taxonomy" id="3755"/>
    <lineage>
        <taxon>Eukaryota</taxon>
        <taxon>Viridiplantae</taxon>
        <taxon>Streptophyta</taxon>
        <taxon>Embryophyta</taxon>
        <taxon>Tracheophyta</taxon>
        <taxon>Spermatophyta</taxon>
        <taxon>Magnoliopsida</taxon>
        <taxon>eudicotyledons</taxon>
        <taxon>Gunneridae</taxon>
        <taxon>Pentapetalae</taxon>
        <taxon>rosids</taxon>
        <taxon>fabids</taxon>
        <taxon>Rosales</taxon>
        <taxon>Rosaceae</taxon>
        <taxon>Amygdaloideae</taxon>
        <taxon>Amygdaleae</taxon>
        <taxon>Prunus</taxon>
    </lineage>
</organism>
<protein>
    <submittedName>
        <fullName evidence="1">Uncharacterized protein</fullName>
    </submittedName>
</protein>
<accession>A0AAD4WF45</accession>
<proteinExistence type="predicted"/>
<dbReference type="EMBL" id="JAJFAZ020000003">
    <property type="protein sequence ID" value="KAI5341187.1"/>
    <property type="molecule type" value="Genomic_DNA"/>
</dbReference>
<evidence type="ECO:0000313" key="2">
    <source>
        <dbReference type="Proteomes" id="UP001054821"/>
    </source>
</evidence>
<keyword evidence="2" id="KW-1185">Reference proteome</keyword>
<name>A0AAD4WF45_PRUDU</name>
<sequence length="88" mass="10123">MKLTYLLIPPHSKRFPRPFSRFSFQRAELYSYSPYKATRLIFGEVKCISDINEEAFTITEVLCIFSLRSNGSWDSSAAGFSWDTITIA</sequence>
<evidence type="ECO:0000313" key="1">
    <source>
        <dbReference type="EMBL" id="KAI5341187.1"/>
    </source>
</evidence>
<dbReference type="Proteomes" id="UP001054821">
    <property type="component" value="Chromosome 3"/>
</dbReference>
<dbReference type="AlphaFoldDB" id="A0AAD4WF45"/>
<reference evidence="1 2" key="1">
    <citation type="journal article" date="2022" name="G3 (Bethesda)">
        <title>Whole-genome sequence and methylome profiling of the almond [Prunus dulcis (Mill.) D.A. Webb] cultivar 'Nonpareil'.</title>
        <authorList>
            <person name="D'Amico-Willman K.M."/>
            <person name="Ouma W.Z."/>
            <person name="Meulia T."/>
            <person name="Sideli G.M."/>
            <person name="Gradziel T.M."/>
            <person name="Fresnedo-Ramirez J."/>
        </authorList>
    </citation>
    <scope>NUCLEOTIDE SEQUENCE [LARGE SCALE GENOMIC DNA]</scope>
    <source>
        <strain evidence="1">Clone GOH B32 T37-40</strain>
    </source>
</reference>